<dbReference type="VEuPathDB" id="FungiDB:Bcin05g06570"/>
<evidence type="ECO:0000313" key="3">
    <source>
        <dbReference type="EMBL" id="ATZ50289.1"/>
    </source>
</evidence>
<proteinExistence type="predicted"/>
<accession>A0A384JI79</accession>
<feature type="region of interest" description="Disordered" evidence="1">
    <location>
        <begin position="242"/>
        <end position="264"/>
    </location>
</feature>
<keyword evidence="4" id="KW-1185">Reference proteome</keyword>
<feature type="region of interest" description="Disordered" evidence="1">
    <location>
        <begin position="280"/>
        <end position="327"/>
    </location>
</feature>
<dbReference type="InterPro" id="IPR057678">
    <property type="entry name" value="DUF7918"/>
</dbReference>
<feature type="compositionally biased region" description="Basic and acidic residues" evidence="1">
    <location>
        <begin position="291"/>
        <end position="307"/>
    </location>
</feature>
<dbReference type="PANTHER" id="PTHR36223:SF1">
    <property type="entry name" value="TRANSCRIPTION ELONGATION FACTOR EAF N-TERMINAL DOMAIN-CONTAINING PROTEIN"/>
    <property type="match status" value="1"/>
</dbReference>
<organism evidence="3 4">
    <name type="scientific">Botryotinia fuckeliana (strain B05.10)</name>
    <name type="common">Noble rot fungus</name>
    <name type="synonym">Botrytis cinerea</name>
    <dbReference type="NCBI Taxonomy" id="332648"/>
    <lineage>
        <taxon>Eukaryota</taxon>
        <taxon>Fungi</taxon>
        <taxon>Dikarya</taxon>
        <taxon>Ascomycota</taxon>
        <taxon>Pezizomycotina</taxon>
        <taxon>Leotiomycetes</taxon>
        <taxon>Helotiales</taxon>
        <taxon>Sclerotiniaceae</taxon>
        <taxon>Botrytis</taxon>
    </lineage>
</organism>
<dbReference type="Pfam" id="PF25534">
    <property type="entry name" value="DUF7918"/>
    <property type="match status" value="1"/>
</dbReference>
<dbReference type="PANTHER" id="PTHR36223">
    <property type="entry name" value="BETA-LACTAMASE-TYPE TRANSPEPTIDASE FOLD DOMAIN CONTAINING PROTEIN"/>
    <property type="match status" value="1"/>
</dbReference>
<protein>
    <recommendedName>
        <fullName evidence="2">DUF7918 domain-containing protein</fullName>
    </recommendedName>
</protein>
<reference evidence="3 4" key="1">
    <citation type="journal article" date="2011" name="PLoS Genet.">
        <title>Genomic analysis of the necrotrophic fungal pathogens Sclerotinia sclerotiorum and Botrytis cinerea.</title>
        <authorList>
            <person name="Amselem J."/>
            <person name="Cuomo C.A."/>
            <person name="van Kan J.A."/>
            <person name="Viaud M."/>
            <person name="Benito E.P."/>
            <person name="Couloux A."/>
            <person name="Coutinho P.M."/>
            <person name="de Vries R.P."/>
            <person name="Dyer P.S."/>
            <person name="Fillinger S."/>
            <person name="Fournier E."/>
            <person name="Gout L."/>
            <person name="Hahn M."/>
            <person name="Kohn L."/>
            <person name="Lapalu N."/>
            <person name="Plummer K.M."/>
            <person name="Pradier J.M."/>
            <person name="Quevillon E."/>
            <person name="Sharon A."/>
            <person name="Simon A."/>
            <person name="ten Have A."/>
            <person name="Tudzynski B."/>
            <person name="Tudzynski P."/>
            <person name="Wincker P."/>
            <person name="Andrew M."/>
            <person name="Anthouard V."/>
            <person name="Beever R.E."/>
            <person name="Beffa R."/>
            <person name="Benoit I."/>
            <person name="Bouzid O."/>
            <person name="Brault B."/>
            <person name="Chen Z."/>
            <person name="Choquer M."/>
            <person name="Collemare J."/>
            <person name="Cotton P."/>
            <person name="Danchin E.G."/>
            <person name="Da Silva C."/>
            <person name="Gautier A."/>
            <person name="Giraud C."/>
            <person name="Giraud T."/>
            <person name="Gonzalez C."/>
            <person name="Grossetete S."/>
            <person name="Guldener U."/>
            <person name="Henrissat B."/>
            <person name="Howlett B.J."/>
            <person name="Kodira C."/>
            <person name="Kretschmer M."/>
            <person name="Lappartient A."/>
            <person name="Leroch M."/>
            <person name="Levis C."/>
            <person name="Mauceli E."/>
            <person name="Neuveglise C."/>
            <person name="Oeser B."/>
            <person name="Pearson M."/>
            <person name="Poulain J."/>
            <person name="Poussereau N."/>
            <person name="Quesneville H."/>
            <person name="Rascle C."/>
            <person name="Schumacher J."/>
            <person name="Segurens B."/>
            <person name="Sexton A."/>
            <person name="Silva E."/>
            <person name="Sirven C."/>
            <person name="Soanes D.M."/>
            <person name="Talbot N.J."/>
            <person name="Templeton M."/>
            <person name="Yandava C."/>
            <person name="Yarden O."/>
            <person name="Zeng Q."/>
            <person name="Rollins J.A."/>
            <person name="Lebrun M.H."/>
            <person name="Dickman M."/>
        </authorList>
    </citation>
    <scope>NUCLEOTIDE SEQUENCE [LARGE SCALE GENOMIC DNA]</scope>
    <source>
        <strain evidence="3 4">B05.10</strain>
    </source>
</reference>
<evidence type="ECO:0000256" key="1">
    <source>
        <dbReference type="SAM" id="MobiDB-lite"/>
    </source>
</evidence>
<name>A0A384JI79_BOTFB</name>
<dbReference type="AlphaFoldDB" id="A0A384JI79"/>
<dbReference type="OrthoDB" id="3364132at2759"/>
<feature type="compositionally biased region" description="Pro residues" evidence="1">
    <location>
        <begin position="245"/>
        <end position="254"/>
    </location>
</feature>
<dbReference type="RefSeq" id="XP_001559553.1">
    <property type="nucleotide sequence ID" value="XM_001559503.2"/>
</dbReference>
<dbReference type="Proteomes" id="UP000001798">
    <property type="component" value="Chromosome 5"/>
</dbReference>
<dbReference type="OMA" id="YEARCVI"/>
<evidence type="ECO:0000313" key="4">
    <source>
        <dbReference type="Proteomes" id="UP000001798"/>
    </source>
</evidence>
<reference evidence="3 4" key="3">
    <citation type="journal article" date="2017" name="Mol. Plant Pathol.">
        <title>A gapless genome sequence of the fungus Botrytis cinerea.</title>
        <authorList>
            <person name="Van Kan J.A."/>
            <person name="Stassen J.H."/>
            <person name="Mosbach A."/>
            <person name="Van Der Lee T.A."/>
            <person name="Faino L."/>
            <person name="Farmer A.D."/>
            <person name="Papasotiriou D.G."/>
            <person name="Zhou S."/>
            <person name="Seidl M.F."/>
            <person name="Cottam E."/>
            <person name="Edel D."/>
            <person name="Hahn M."/>
            <person name="Schwartz D.C."/>
            <person name="Dietrich R.A."/>
            <person name="Widdison S."/>
            <person name="Scalliet G."/>
        </authorList>
    </citation>
    <scope>NUCLEOTIDE SEQUENCE [LARGE SCALE GENOMIC DNA]</scope>
    <source>
        <strain evidence="3 4">B05.10</strain>
    </source>
</reference>
<dbReference type="EMBL" id="CP009809">
    <property type="protein sequence ID" value="ATZ50289.1"/>
    <property type="molecule type" value="Genomic_DNA"/>
</dbReference>
<sequence>MAVLENVRGVKVTVCTDDQVLQEYDDDEPEDVPAVEVGGYDRASKTVSKYIEATTGKAFYIKLEITKAYKLDSPIVSFHVFVDGIKVVSKHGGKKDIPLTMEVKGVKNELDNRQAFMMPFKFGEIITSTDDSKLASSKEDATRLSAVGEIMVKVYRKSQERPSASRNRLRMNLAVDKSMLVHEKALKGRAMSHGTVLGAPQPIIASRHFRTSFLDGKDYPIAIFQFKYRSKESLKSLLILERTPEPSPSPPPAPVSNGASGPFDFESLDATQKAKLQEFLGNLMGNGAQSKGERKIKREREETDSKTNKRSKRGKRVEIDLTGDNSD</sequence>
<evidence type="ECO:0000259" key="2">
    <source>
        <dbReference type="Pfam" id="PF25534"/>
    </source>
</evidence>
<reference evidence="3 4" key="2">
    <citation type="journal article" date="2012" name="Eukaryot. Cell">
        <title>Genome update of Botrytis cinerea strains B05.10 and T4.</title>
        <authorList>
            <person name="Staats M."/>
            <person name="van Kan J.A."/>
        </authorList>
    </citation>
    <scope>NUCLEOTIDE SEQUENCE [LARGE SCALE GENOMIC DNA]</scope>
    <source>
        <strain evidence="3 4">B05.10</strain>
    </source>
</reference>
<feature type="domain" description="DUF7918" evidence="2">
    <location>
        <begin position="9"/>
        <end position="243"/>
    </location>
</feature>
<gene>
    <name evidence="3" type="ORF">BCIN_05g06570</name>
</gene>
<dbReference type="KEGG" id="bfu:BCIN_05g06570"/>
<dbReference type="GeneID" id="5440252"/>